<sequence>MTNPPPPPDDRDRQAAGLLDRLTATSLDEDYAHVAARRDAGAGVRSAPMLVALAVLGLLLTTAAVQAARTASTQERSRESLVAQVQDRRAELLRVRDRLREVRRDITRAAERRATAAAAATELELRTRRIGAVAGTVPVTGPGVRITVDDRPDATNRREVVLDEDLQRLVNGLWVAGAEAVAINGERLTALSAVRGAGEAITVNFRSLRRPYVVEAVGDPAELPARFLESAGGAWWLNLESLYQLRFDMSSEDSVTLPAVPAPALRQVRPPPGGADR</sequence>
<dbReference type="EMBL" id="CADCUH010000020">
    <property type="protein sequence ID" value="CAA9319124.1"/>
    <property type="molecule type" value="Genomic_DNA"/>
</dbReference>
<name>A0A6J4L012_9ACTN</name>
<dbReference type="Gene3D" id="3.30.70.1880">
    <property type="entry name" value="Protein of unknown function DUF881"/>
    <property type="match status" value="1"/>
</dbReference>
<dbReference type="Pfam" id="PF05949">
    <property type="entry name" value="DUF881"/>
    <property type="match status" value="1"/>
</dbReference>
<keyword evidence="3" id="KW-0472">Membrane</keyword>
<feature type="transmembrane region" description="Helical" evidence="3">
    <location>
        <begin position="47"/>
        <end position="68"/>
    </location>
</feature>
<evidence type="ECO:0000313" key="4">
    <source>
        <dbReference type="EMBL" id="CAA9319124.1"/>
    </source>
</evidence>
<gene>
    <name evidence="4" type="ORF">AVDCRST_MAG36-296</name>
</gene>
<dbReference type="PANTHER" id="PTHR37313">
    <property type="entry name" value="UPF0749 PROTEIN RV1825"/>
    <property type="match status" value="1"/>
</dbReference>
<feature type="coiled-coil region" evidence="2">
    <location>
        <begin position="82"/>
        <end position="112"/>
    </location>
</feature>
<dbReference type="PANTHER" id="PTHR37313:SF1">
    <property type="entry name" value="UPF0749 PROTEIN RV1823"/>
    <property type="match status" value="1"/>
</dbReference>
<keyword evidence="3" id="KW-0812">Transmembrane</keyword>
<evidence type="ECO:0000256" key="3">
    <source>
        <dbReference type="SAM" id="Phobius"/>
    </source>
</evidence>
<dbReference type="InterPro" id="IPR010273">
    <property type="entry name" value="DUF881"/>
</dbReference>
<organism evidence="4">
    <name type="scientific">uncultured Nocardioidaceae bacterium</name>
    <dbReference type="NCBI Taxonomy" id="253824"/>
    <lineage>
        <taxon>Bacteria</taxon>
        <taxon>Bacillati</taxon>
        <taxon>Actinomycetota</taxon>
        <taxon>Actinomycetes</taxon>
        <taxon>Propionibacteriales</taxon>
        <taxon>Nocardioidaceae</taxon>
        <taxon>environmental samples</taxon>
    </lineage>
</organism>
<accession>A0A6J4L012</accession>
<evidence type="ECO:0000256" key="2">
    <source>
        <dbReference type="SAM" id="Coils"/>
    </source>
</evidence>
<keyword evidence="3" id="KW-1133">Transmembrane helix</keyword>
<evidence type="ECO:0008006" key="5">
    <source>
        <dbReference type="Google" id="ProtNLM"/>
    </source>
</evidence>
<protein>
    <recommendedName>
        <fullName evidence="5">DUF881 domain-containing protein</fullName>
    </recommendedName>
</protein>
<keyword evidence="2" id="KW-0175">Coiled coil</keyword>
<evidence type="ECO:0000256" key="1">
    <source>
        <dbReference type="ARBA" id="ARBA00009108"/>
    </source>
</evidence>
<proteinExistence type="inferred from homology"/>
<reference evidence="4" key="1">
    <citation type="submission" date="2020-02" db="EMBL/GenBank/DDBJ databases">
        <authorList>
            <person name="Meier V. D."/>
        </authorList>
    </citation>
    <scope>NUCLEOTIDE SEQUENCE</scope>
    <source>
        <strain evidence="4">AVDCRST_MAG36</strain>
    </source>
</reference>
<dbReference type="AlphaFoldDB" id="A0A6J4L012"/>
<comment type="similarity">
    <text evidence="1">Belongs to the UPF0749 family.</text>
</comment>
<dbReference type="GO" id="GO:0005886">
    <property type="term" value="C:plasma membrane"/>
    <property type="evidence" value="ECO:0007669"/>
    <property type="project" value="TreeGrafter"/>
</dbReference>